<comment type="similarity">
    <text evidence="1">Belongs to the membrane fusion protein (MFP) (TC 8.A.1) family.</text>
</comment>
<dbReference type="PATRIC" id="fig|476652.3.peg.902"/>
<keyword evidence="9" id="KW-1185">Reference proteome</keyword>
<dbReference type="Pfam" id="PF25881">
    <property type="entry name" value="HH_YBHG"/>
    <property type="match status" value="1"/>
</dbReference>
<protein>
    <submittedName>
        <fullName evidence="8">Cobalt-zinc-cadmium resistance protein CzcB</fullName>
    </submittedName>
</protein>
<evidence type="ECO:0000259" key="6">
    <source>
        <dbReference type="Pfam" id="PF25954"/>
    </source>
</evidence>
<comment type="caution">
    <text evidence="8">The sequence shown here is derived from an EMBL/GenBank/DDBJ whole genome shotgun (WGS) entry which is preliminary data.</text>
</comment>
<gene>
    <name evidence="8" type="primary">czcB</name>
    <name evidence="8" type="ORF">DEAC_c08790</name>
</gene>
<dbReference type="Gene3D" id="2.40.420.20">
    <property type="match status" value="1"/>
</dbReference>
<feature type="chain" id="PRO_5039580882" evidence="4">
    <location>
        <begin position="24"/>
        <end position="434"/>
    </location>
</feature>
<evidence type="ECO:0000259" key="5">
    <source>
        <dbReference type="Pfam" id="PF25881"/>
    </source>
</evidence>
<feature type="coiled-coil region" evidence="2">
    <location>
        <begin position="166"/>
        <end position="193"/>
    </location>
</feature>
<keyword evidence="2" id="KW-0175">Coiled coil</keyword>
<accession>A0A0J1FU19</accession>
<dbReference type="RefSeq" id="WP_047809051.1">
    <property type="nucleotide sequence ID" value="NZ_LDZY01000003.1"/>
</dbReference>
<evidence type="ECO:0000313" key="8">
    <source>
        <dbReference type="EMBL" id="KLU66945.1"/>
    </source>
</evidence>
<dbReference type="STRING" id="476652.DEAC_c08790"/>
<sequence length="434" mass="46218">MRYDKKRMAISVLSIGMSFILTACGTAAPKQQSAVNVSVVQAASGSITTNVEYSSELKPFQDITISPKIAGKVATVQADVGDEVTQGQVLFTLDSSDLQAQLQQQQANLEGSQVNYDKTQGSAYQQQLLTAEEAQQNAQITYNNAQDTYNKDKTLYNAGALSQQSLENDKKTLDEATVALNSANSNLNLLKEQSGPQSVEAAAAQVKQAQSAVNYAQVQVQNTTITSPITGTVSSRNIDIGEIASSATQAFTVINTKTVVAEVNVPDTTVINLKKGQTVPVKISALNNKTVNGTINIISPAADKTNSYVIDVNLDNTNNELKAGMYATVVLPAQEKDNIVTVPNGAISVEDGVSYVYAVVNNTVDKIPVQVGISNDKISEIVSGLKPGENVITEGQIFLNDGEKVKISKDNTTTTTTTTTKKTKTTNSTYSTKK</sequence>
<dbReference type="NCBIfam" id="TIGR01730">
    <property type="entry name" value="RND_mfp"/>
    <property type="match status" value="1"/>
</dbReference>
<dbReference type="Proteomes" id="UP000036356">
    <property type="component" value="Unassembled WGS sequence"/>
</dbReference>
<dbReference type="GO" id="GO:0015562">
    <property type="term" value="F:efflux transmembrane transporter activity"/>
    <property type="evidence" value="ECO:0007669"/>
    <property type="project" value="TreeGrafter"/>
</dbReference>
<dbReference type="InterPro" id="IPR058637">
    <property type="entry name" value="YknX-like_C"/>
</dbReference>
<evidence type="ECO:0000256" key="2">
    <source>
        <dbReference type="SAM" id="Coils"/>
    </source>
</evidence>
<dbReference type="PANTHER" id="PTHR30469">
    <property type="entry name" value="MULTIDRUG RESISTANCE PROTEIN MDTA"/>
    <property type="match status" value="1"/>
</dbReference>
<organism evidence="8 9">
    <name type="scientific">Desulfosporosinus acididurans</name>
    <dbReference type="NCBI Taxonomy" id="476652"/>
    <lineage>
        <taxon>Bacteria</taxon>
        <taxon>Bacillati</taxon>
        <taxon>Bacillota</taxon>
        <taxon>Clostridia</taxon>
        <taxon>Eubacteriales</taxon>
        <taxon>Desulfitobacteriaceae</taxon>
        <taxon>Desulfosporosinus</taxon>
    </lineage>
</organism>
<dbReference type="GO" id="GO:1990281">
    <property type="term" value="C:efflux pump complex"/>
    <property type="evidence" value="ECO:0007669"/>
    <property type="project" value="TreeGrafter"/>
</dbReference>
<feature type="region of interest" description="Disordered" evidence="3">
    <location>
        <begin position="413"/>
        <end position="434"/>
    </location>
</feature>
<dbReference type="EMBL" id="LDZY01000003">
    <property type="protein sequence ID" value="KLU66945.1"/>
    <property type="molecule type" value="Genomic_DNA"/>
</dbReference>
<dbReference type="InterPro" id="IPR006143">
    <property type="entry name" value="RND_pump_MFP"/>
</dbReference>
<evidence type="ECO:0000256" key="1">
    <source>
        <dbReference type="ARBA" id="ARBA00009477"/>
    </source>
</evidence>
<dbReference type="Gene3D" id="2.40.50.100">
    <property type="match status" value="2"/>
</dbReference>
<keyword evidence="4" id="KW-0732">Signal</keyword>
<dbReference type="PROSITE" id="PS51257">
    <property type="entry name" value="PROKAR_LIPOPROTEIN"/>
    <property type="match status" value="1"/>
</dbReference>
<dbReference type="InterPro" id="IPR059052">
    <property type="entry name" value="HH_YbhG-like"/>
</dbReference>
<proteinExistence type="inferred from homology"/>
<dbReference type="Pfam" id="PF25989">
    <property type="entry name" value="YknX_C"/>
    <property type="match status" value="1"/>
</dbReference>
<dbReference type="Gene3D" id="2.40.30.170">
    <property type="match status" value="1"/>
</dbReference>
<feature type="domain" description="YknX-like C-terminal permuted SH3-like" evidence="7">
    <location>
        <begin position="340"/>
        <end position="407"/>
    </location>
</feature>
<reference evidence="8 9" key="1">
    <citation type="submission" date="2015-06" db="EMBL/GenBank/DDBJ databases">
        <title>Draft genome of the moderately acidophilic sulfate reducer Candidatus Desulfosporosinus acididurans strain M1.</title>
        <authorList>
            <person name="Poehlein A."/>
            <person name="Petzsch P."/>
            <person name="Johnson B.D."/>
            <person name="Schloemann M."/>
            <person name="Daniel R."/>
            <person name="Muehling M."/>
        </authorList>
    </citation>
    <scope>NUCLEOTIDE SEQUENCE [LARGE SCALE GENOMIC DNA]</scope>
    <source>
        <strain evidence="8 9">M1</strain>
    </source>
</reference>
<feature type="domain" description="CusB-like beta-barrel" evidence="6">
    <location>
        <begin position="261"/>
        <end position="333"/>
    </location>
</feature>
<dbReference type="AlphaFoldDB" id="A0A0J1FU19"/>
<feature type="domain" description="YbhG-like alpha-helical hairpin" evidence="5">
    <location>
        <begin position="93"/>
        <end position="222"/>
    </location>
</feature>
<dbReference type="InterPro" id="IPR058792">
    <property type="entry name" value="Beta-barrel_RND_2"/>
</dbReference>
<dbReference type="Gene3D" id="1.10.287.470">
    <property type="entry name" value="Helix hairpin bin"/>
    <property type="match status" value="2"/>
</dbReference>
<evidence type="ECO:0000259" key="7">
    <source>
        <dbReference type="Pfam" id="PF25989"/>
    </source>
</evidence>
<name>A0A0J1FU19_9FIRM</name>
<feature type="signal peptide" evidence="4">
    <location>
        <begin position="1"/>
        <end position="23"/>
    </location>
</feature>
<evidence type="ECO:0000313" key="9">
    <source>
        <dbReference type="Proteomes" id="UP000036356"/>
    </source>
</evidence>
<evidence type="ECO:0000256" key="3">
    <source>
        <dbReference type="SAM" id="MobiDB-lite"/>
    </source>
</evidence>
<dbReference type="Pfam" id="PF25954">
    <property type="entry name" value="Beta-barrel_RND_2"/>
    <property type="match status" value="1"/>
</dbReference>
<dbReference type="SUPFAM" id="SSF111369">
    <property type="entry name" value="HlyD-like secretion proteins"/>
    <property type="match status" value="2"/>
</dbReference>
<evidence type="ECO:0000256" key="4">
    <source>
        <dbReference type="SAM" id="SignalP"/>
    </source>
</evidence>